<gene>
    <name evidence="1" type="ORF">M9H77_22782</name>
</gene>
<evidence type="ECO:0000313" key="1">
    <source>
        <dbReference type="EMBL" id="KAI5663459.1"/>
    </source>
</evidence>
<dbReference type="EMBL" id="CM044705">
    <property type="protein sequence ID" value="KAI5663459.1"/>
    <property type="molecule type" value="Genomic_DNA"/>
</dbReference>
<dbReference type="Proteomes" id="UP001060085">
    <property type="component" value="Linkage Group LG05"/>
</dbReference>
<keyword evidence="2" id="KW-1185">Reference proteome</keyword>
<comment type="caution">
    <text evidence="1">The sequence shown here is derived from an EMBL/GenBank/DDBJ whole genome shotgun (WGS) entry which is preliminary data.</text>
</comment>
<protein>
    <submittedName>
        <fullName evidence="1">Uncharacterized protein</fullName>
    </submittedName>
</protein>
<reference evidence="2" key="1">
    <citation type="journal article" date="2023" name="Nat. Plants">
        <title>Single-cell RNA sequencing provides a high-resolution roadmap for understanding the multicellular compartmentation of specialized metabolism.</title>
        <authorList>
            <person name="Sun S."/>
            <person name="Shen X."/>
            <person name="Li Y."/>
            <person name="Li Y."/>
            <person name="Wang S."/>
            <person name="Li R."/>
            <person name="Zhang H."/>
            <person name="Shen G."/>
            <person name="Guo B."/>
            <person name="Wei J."/>
            <person name="Xu J."/>
            <person name="St-Pierre B."/>
            <person name="Chen S."/>
            <person name="Sun C."/>
        </authorList>
    </citation>
    <scope>NUCLEOTIDE SEQUENCE [LARGE SCALE GENOMIC DNA]</scope>
</reference>
<evidence type="ECO:0000313" key="2">
    <source>
        <dbReference type="Proteomes" id="UP001060085"/>
    </source>
</evidence>
<proteinExistence type="predicted"/>
<accession>A0ACC0ARF1</accession>
<sequence length="222" mass="24600">MAIQLSHHLPTPNLNYDKHPNASLSTTSSSPRFATLRANAISGNPQKLIQSGVVRSILPKEAASIIESEGYKLLDVRPEWEREKALVFGSVHVPLFVEDKDNSPITLLKKWVHFGYIGLWTGQKFTMINPEFLKQVEAEFPNKEAKILSACGEGLRSVMAVSKLHKAGYKRLGWLAGGFNRTSDTDFPAVEGTEKLQFATIGGASYYFLKLLLLLRAVAKES</sequence>
<name>A0ACC0ARF1_CATRO</name>
<organism evidence="1 2">
    <name type="scientific">Catharanthus roseus</name>
    <name type="common">Madagascar periwinkle</name>
    <name type="synonym">Vinca rosea</name>
    <dbReference type="NCBI Taxonomy" id="4058"/>
    <lineage>
        <taxon>Eukaryota</taxon>
        <taxon>Viridiplantae</taxon>
        <taxon>Streptophyta</taxon>
        <taxon>Embryophyta</taxon>
        <taxon>Tracheophyta</taxon>
        <taxon>Spermatophyta</taxon>
        <taxon>Magnoliopsida</taxon>
        <taxon>eudicotyledons</taxon>
        <taxon>Gunneridae</taxon>
        <taxon>Pentapetalae</taxon>
        <taxon>asterids</taxon>
        <taxon>lamiids</taxon>
        <taxon>Gentianales</taxon>
        <taxon>Apocynaceae</taxon>
        <taxon>Rauvolfioideae</taxon>
        <taxon>Vinceae</taxon>
        <taxon>Catharanthinae</taxon>
        <taxon>Catharanthus</taxon>
    </lineage>
</organism>